<proteinExistence type="predicted"/>
<reference evidence="1" key="1">
    <citation type="submission" date="2014-09" db="EMBL/GenBank/DDBJ databases">
        <authorList>
            <person name="Magalhaes I.L.F."/>
            <person name="Oliveira U."/>
            <person name="Santos F.R."/>
            <person name="Vidigal T.H.D.A."/>
            <person name="Brescovit A.D."/>
            <person name="Santos A.J."/>
        </authorList>
    </citation>
    <scope>NUCLEOTIDE SEQUENCE</scope>
    <source>
        <tissue evidence="1">Shoot tissue taken approximately 20 cm above the soil surface</tissue>
    </source>
</reference>
<accession>A0A0A8ZNP7</accession>
<protein>
    <submittedName>
        <fullName evidence="1">Uncharacterized protein</fullName>
    </submittedName>
</protein>
<sequence>MLLDDLEYMFSRNGAQITMFNLPKKINQQKSYHTNRLIEEETSYDIDRLEQEANMLYQYLNHEQTKCFSHYSSISST</sequence>
<dbReference type="EMBL" id="GBRH01259520">
    <property type="protein sequence ID" value="JAD38375.1"/>
    <property type="molecule type" value="Transcribed_RNA"/>
</dbReference>
<dbReference type="AlphaFoldDB" id="A0A0A8ZNP7"/>
<reference evidence="1" key="2">
    <citation type="journal article" date="2015" name="Data Brief">
        <title>Shoot transcriptome of the giant reed, Arundo donax.</title>
        <authorList>
            <person name="Barrero R.A."/>
            <person name="Guerrero F.D."/>
            <person name="Moolhuijzen P."/>
            <person name="Goolsby J.A."/>
            <person name="Tidwell J."/>
            <person name="Bellgard S.E."/>
            <person name="Bellgard M.I."/>
        </authorList>
    </citation>
    <scope>NUCLEOTIDE SEQUENCE</scope>
    <source>
        <tissue evidence="1">Shoot tissue taken approximately 20 cm above the soil surface</tissue>
    </source>
</reference>
<organism evidence="1">
    <name type="scientific">Arundo donax</name>
    <name type="common">Giant reed</name>
    <name type="synonym">Donax arundinaceus</name>
    <dbReference type="NCBI Taxonomy" id="35708"/>
    <lineage>
        <taxon>Eukaryota</taxon>
        <taxon>Viridiplantae</taxon>
        <taxon>Streptophyta</taxon>
        <taxon>Embryophyta</taxon>
        <taxon>Tracheophyta</taxon>
        <taxon>Spermatophyta</taxon>
        <taxon>Magnoliopsida</taxon>
        <taxon>Liliopsida</taxon>
        <taxon>Poales</taxon>
        <taxon>Poaceae</taxon>
        <taxon>PACMAD clade</taxon>
        <taxon>Arundinoideae</taxon>
        <taxon>Arundineae</taxon>
        <taxon>Arundo</taxon>
    </lineage>
</organism>
<name>A0A0A8ZNP7_ARUDO</name>
<evidence type="ECO:0000313" key="1">
    <source>
        <dbReference type="EMBL" id="JAD38375.1"/>
    </source>
</evidence>